<dbReference type="InterPro" id="IPR011032">
    <property type="entry name" value="GroES-like_sf"/>
</dbReference>
<evidence type="ECO:0000256" key="1">
    <source>
        <dbReference type="ARBA" id="ARBA00001947"/>
    </source>
</evidence>
<dbReference type="GO" id="GO:0034079">
    <property type="term" value="P:butanediol biosynthetic process"/>
    <property type="evidence" value="ECO:0007669"/>
    <property type="project" value="TreeGrafter"/>
</dbReference>
<comment type="similarity">
    <text evidence="2 6">Belongs to the zinc-containing alcohol dehydrogenase family.</text>
</comment>
<dbReference type="EC" id="1.1.1.14" evidence="9"/>
<evidence type="ECO:0000256" key="4">
    <source>
        <dbReference type="ARBA" id="ARBA00022833"/>
    </source>
</evidence>
<organism evidence="9 10">
    <name type="scientific">Faecalicatena contorta</name>
    <dbReference type="NCBI Taxonomy" id="39482"/>
    <lineage>
        <taxon>Bacteria</taxon>
        <taxon>Bacillati</taxon>
        <taxon>Bacillota</taxon>
        <taxon>Clostridia</taxon>
        <taxon>Lachnospirales</taxon>
        <taxon>Lachnospiraceae</taxon>
        <taxon>Faecalicatena</taxon>
    </lineage>
</organism>
<dbReference type="GO" id="GO:0008270">
    <property type="term" value="F:zinc ion binding"/>
    <property type="evidence" value="ECO:0007669"/>
    <property type="project" value="InterPro"/>
</dbReference>
<dbReference type="RefSeq" id="WP_050639802.1">
    <property type="nucleotide sequence ID" value="NZ_CABKUE010000007.1"/>
</dbReference>
<dbReference type="InterPro" id="IPR013149">
    <property type="entry name" value="ADH-like_C"/>
</dbReference>
<dbReference type="InterPro" id="IPR013154">
    <property type="entry name" value="ADH-like_N"/>
</dbReference>
<reference evidence="9 10" key="1">
    <citation type="submission" date="2015-09" db="EMBL/GenBank/DDBJ databases">
        <authorList>
            <consortium name="Pathogen Informatics"/>
        </authorList>
    </citation>
    <scope>NUCLEOTIDE SEQUENCE [LARGE SCALE GENOMIC DNA]</scope>
    <source>
        <strain evidence="9 10">2789STDY5834876</strain>
    </source>
</reference>
<dbReference type="AlphaFoldDB" id="A0A174L9Q3"/>
<feature type="domain" description="Alcohol dehydrogenase-like N-terminal" evidence="8">
    <location>
        <begin position="25"/>
        <end position="119"/>
    </location>
</feature>
<dbReference type="OrthoDB" id="9769198at2"/>
<dbReference type="GO" id="GO:0003939">
    <property type="term" value="F:L-iditol 2-dehydrogenase (NAD+) activity"/>
    <property type="evidence" value="ECO:0007669"/>
    <property type="project" value="UniProtKB-EC"/>
</dbReference>
<dbReference type="SUPFAM" id="SSF50129">
    <property type="entry name" value="GroES-like"/>
    <property type="match status" value="1"/>
</dbReference>
<evidence type="ECO:0000256" key="3">
    <source>
        <dbReference type="ARBA" id="ARBA00022723"/>
    </source>
</evidence>
<feature type="domain" description="Alcohol dehydrogenase-like C-terminal" evidence="7">
    <location>
        <begin position="169"/>
        <end position="303"/>
    </location>
</feature>
<dbReference type="STRING" id="39482.ERS852491_04562"/>
<dbReference type="InterPro" id="IPR002328">
    <property type="entry name" value="ADH_Zn_CS"/>
</dbReference>
<dbReference type="EMBL" id="CYZU01000067">
    <property type="protein sequence ID" value="CUP21294.1"/>
    <property type="molecule type" value="Genomic_DNA"/>
</dbReference>
<dbReference type="Gene3D" id="3.40.50.720">
    <property type="entry name" value="NAD(P)-binding Rossmann-like Domain"/>
    <property type="match status" value="1"/>
</dbReference>
<keyword evidence="4 6" id="KW-0862">Zinc</keyword>
<name>A0A174L9Q3_9FIRM</name>
<keyword evidence="3 6" id="KW-0479">Metal-binding</keyword>
<keyword evidence="5 9" id="KW-0560">Oxidoreductase</keyword>
<comment type="cofactor">
    <cofactor evidence="1 6">
        <name>Zn(2+)</name>
        <dbReference type="ChEBI" id="CHEBI:29105"/>
    </cofactor>
</comment>
<evidence type="ECO:0000259" key="7">
    <source>
        <dbReference type="Pfam" id="PF00107"/>
    </source>
</evidence>
<dbReference type="GO" id="GO:0000721">
    <property type="term" value="F:(R,R)-butanediol dehydrogenase activity"/>
    <property type="evidence" value="ECO:0007669"/>
    <property type="project" value="TreeGrafter"/>
</dbReference>
<dbReference type="PROSITE" id="PS00059">
    <property type="entry name" value="ADH_ZINC"/>
    <property type="match status" value="1"/>
</dbReference>
<evidence type="ECO:0000313" key="9">
    <source>
        <dbReference type="EMBL" id="CUP21294.1"/>
    </source>
</evidence>
<dbReference type="GO" id="GO:0005737">
    <property type="term" value="C:cytoplasm"/>
    <property type="evidence" value="ECO:0007669"/>
    <property type="project" value="TreeGrafter"/>
</dbReference>
<dbReference type="Pfam" id="PF08240">
    <property type="entry name" value="ADH_N"/>
    <property type="match status" value="1"/>
</dbReference>
<dbReference type="Pfam" id="PF00107">
    <property type="entry name" value="ADH_zinc_N"/>
    <property type="match status" value="1"/>
</dbReference>
<evidence type="ECO:0000313" key="10">
    <source>
        <dbReference type="Proteomes" id="UP000095544"/>
    </source>
</evidence>
<gene>
    <name evidence="9" type="primary">gutB_5</name>
    <name evidence="9" type="ORF">ERS852491_04562</name>
</gene>
<dbReference type="PANTHER" id="PTHR43161:SF23">
    <property type="entry name" value="(R,R)-BUTANEDIOL DEHYDROGENASE-RELATED"/>
    <property type="match status" value="1"/>
</dbReference>
<evidence type="ECO:0000256" key="6">
    <source>
        <dbReference type="RuleBase" id="RU361277"/>
    </source>
</evidence>
<dbReference type="SUPFAM" id="SSF51735">
    <property type="entry name" value="NAD(P)-binding Rossmann-fold domains"/>
    <property type="match status" value="1"/>
</dbReference>
<accession>A0A174L9Q3</accession>
<sequence length="345" mass="36921">MKALIYYGPKNIKLEEIEKPAAASTDVIVKVKRAGICGSDLTAYLLDGMKVGIPMKGQFGHDGQFGHEMAGVVETVGADVKDVNVGDRVFINPTVCKRNGMMGCDVAGAFSEYVLVEDAAYGKNLLQLSDDVTFDEAVVIEPLAVGTHGKNCINVKPHEKVVIFGAGTIGLCTLNAVLAVGCKEPVVVEMNEQRLDLAKKMGGTPFSPKNGDLKGFLEGHFGYVSNPFGMKKADVDAFIDCAGATPIVGQVIEAAKEHARLSIVAVYKKSIDFNIADMMSGQMTIQGSCGYEESDVIEAFQNINGKRTCTPEIVTHHFSIDEAVEAFEFAANPKSGAVKVVIDYE</sequence>
<dbReference type="InterPro" id="IPR036291">
    <property type="entry name" value="NAD(P)-bd_dom_sf"/>
</dbReference>
<evidence type="ECO:0000256" key="5">
    <source>
        <dbReference type="ARBA" id="ARBA00023002"/>
    </source>
</evidence>
<dbReference type="Proteomes" id="UP000095544">
    <property type="component" value="Unassembled WGS sequence"/>
</dbReference>
<dbReference type="PANTHER" id="PTHR43161">
    <property type="entry name" value="SORBITOL DEHYDROGENASE"/>
    <property type="match status" value="1"/>
</dbReference>
<evidence type="ECO:0000256" key="2">
    <source>
        <dbReference type="ARBA" id="ARBA00008072"/>
    </source>
</evidence>
<evidence type="ECO:0000259" key="8">
    <source>
        <dbReference type="Pfam" id="PF08240"/>
    </source>
</evidence>
<proteinExistence type="inferred from homology"/>
<protein>
    <submittedName>
        <fullName evidence="9">Sorbitol dehydrogenase</fullName>
        <ecNumber evidence="9">1.1.1.14</ecNumber>
    </submittedName>
</protein>
<dbReference type="Gene3D" id="3.90.180.10">
    <property type="entry name" value="Medium-chain alcohol dehydrogenases, catalytic domain"/>
    <property type="match status" value="1"/>
</dbReference>